<dbReference type="Proteomes" id="UP000250784">
    <property type="component" value="Segment"/>
</dbReference>
<reference evidence="2 3" key="1">
    <citation type="submission" date="2018-03" db="EMBL/GenBank/DDBJ databases">
        <title>Diverse roseophage infecting Ruegeria pomeroyi DSS-3.</title>
        <authorList>
            <person name="Zhan Y."/>
            <person name="Chen F."/>
            <person name="Wommack E."/>
            <person name="Nasko D."/>
        </authorList>
    </citation>
    <scope>NUCLEOTIDE SEQUENCE [LARGE SCALE GENOMIC DNA]</scope>
</reference>
<accession>A0A2Z4QGY1</accession>
<keyword evidence="1" id="KW-0812">Transmembrane</keyword>
<gene>
    <name evidence="2" type="ORF">vBRpoPV13_10</name>
</gene>
<keyword evidence="1" id="KW-1133">Transmembrane helix</keyword>
<name>A0A2Z4QGY1_9CAUD</name>
<organism evidence="2 3">
    <name type="scientific">Ruegeria phage vB_RpoP-V13</name>
    <dbReference type="NCBI Taxonomy" id="2218612"/>
    <lineage>
        <taxon>Viruses</taxon>
        <taxon>Duplodnaviria</taxon>
        <taxon>Heunggongvirae</taxon>
        <taxon>Uroviricota</taxon>
        <taxon>Caudoviricetes</taxon>
        <taxon>Schitoviridae</taxon>
        <taxon>Rhodovirinae</taxon>
        <taxon>Pomeroyivirus</taxon>
        <taxon>Pomeroyivirus V13</taxon>
    </lineage>
</organism>
<keyword evidence="3" id="KW-1185">Reference proteome</keyword>
<proteinExistence type="predicted"/>
<evidence type="ECO:0000256" key="1">
    <source>
        <dbReference type="SAM" id="Phobius"/>
    </source>
</evidence>
<feature type="transmembrane region" description="Helical" evidence="1">
    <location>
        <begin position="5"/>
        <end position="25"/>
    </location>
</feature>
<dbReference type="EMBL" id="MH015256">
    <property type="protein sequence ID" value="AWY09367.1"/>
    <property type="molecule type" value="Genomic_DNA"/>
</dbReference>
<protein>
    <submittedName>
        <fullName evidence="2">Uncharacterized protein</fullName>
    </submittedName>
</protein>
<evidence type="ECO:0000313" key="3">
    <source>
        <dbReference type="Proteomes" id="UP000250784"/>
    </source>
</evidence>
<sequence>MNPIVIILGIALNWTLKLFAGWAFYHLTHWLFTDPAEWVVITVVSVAAVTTKISFSWTDDRGRKWNIE</sequence>
<keyword evidence="1" id="KW-0472">Membrane</keyword>
<feature type="transmembrane region" description="Helical" evidence="1">
    <location>
        <begin position="37"/>
        <end position="55"/>
    </location>
</feature>
<evidence type="ECO:0000313" key="2">
    <source>
        <dbReference type="EMBL" id="AWY09367.1"/>
    </source>
</evidence>